<evidence type="ECO:0000313" key="2">
    <source>
        <dbReference type="Proteomes" id="UP000061457"/>
    </source>
</evidence>
<name>A0A0S2K605_9GAMM</name>
<gene>
    <name evidence="1" type="ORF">PP2015_3365</name>
</gene>
<evidence type="ECO:0000313" key="1">
    <source>
        <dbReference type="EMBL" id="ALO43840.1"/>
    </source>
</evidence>
<reference evidence="1 2" key="1">
    <citation type="submission" date="2015-11" db="EMBL/GenBank/DDBJ databases">
        <authorList>
            <person name="Zhang Y."/>
            <person name="Guo Z."/>
        </authorList>
    </citation>
    <scope>NUCLEOTIDE SEQUENCE [LARGE SCALE GENOMIC DNA]</scope>
    <source>
        <strain evidence="1 2">KCTC 12086</strain>
    </source>
</reference>
<keyword evidence="2" id="KW-1185">Reference proteome</keyword>
<dbReference type="AlphaFoldDB" id="A0A0S2K605"/>
<sequence length="125" mass="14523">MKQLVFLISLFCFFGRSSEVVNDEVEFDRVSWFVYSDHLSLKHHTYRKRAAYSFHSAGSLIGMTLSELNNMLGEGKRCEETRQLACSLYYKVAISEQEQTVLNVYLDDKSRVYRTEIEHLGEPAN</sequence>
<dbReference type="KEGG" id="pphe:PP2015_3365"/>
<organism evidence="1 2">
    <name type="scientific">Pseudoalteromonas phenolica</name>
    <dbReference type="NCBI Taxonomy" id="161398"/>
    <lineage>
        <taxon>Bacteria</taxon>
        <taxon>Pseudomonadati</taxon>
        <taxon>Pseudomonadota</taxon>
        <taxon>Gammaproteobacteria</taxon>
        <taxon>Alteromonadales</taxon>
        <taxon>Pseudoalteromonadaceae</taxon>
        <taxon>Pseudoalteromonas</taxon>
    </lineage>
</organism>
<dbReference type="RefSeq" id="WP_058031474.1">
    <property type="nucleotide sequence ID" value="NZ_CP013187.1"/>
</dbReference>
<protein>
    <submittedName>
        <fullName evidence="1">Uncharacterized protein</fullName>
    </submittedName>
</protein>
<dbReference type="PATRIC" id="fig|161398.10.peg.3429"/>
<accession>A0A0S2K605</accession>
<dbReference type="EMBL" id="CP013187">
    <property type="protein sequence ID" value="ALO43840.1"/>
    <property type="molecule type" value="Genomic_DNA"/>
</dbReference>
<dbReference type="Proteomes" id="UP000061457">
    <property type="component" value="Chromosome I"/>
</dbReference>
<dbReference type="STRING" id="161398.PP2015_3365"/>
<dbReference type="OrthoDB" id="119951at2"/>
<proteinExistence type="predicted"/>